<proteinExistence type="predicted"/>
<evidence type="ECO:0000256" key="1">
    <source>
        <dbReference type="SAM" id="MobiDB-lite"/>
    </source>
</evidence>
<name>A0AAD7SIK7_9TELE</name>
<comment type="caution">
    <text evidence="2">The sequence shown here is derived from an EMBL/GenBank/DDBJ whole genome shotgun (WGS) entry which is preliminary data.</text>
</comment>
<feature type="region of interest" description="Disordered" evidence="1">
    <location>
        <begin position="1"/>
        <end position="57"/>
    </location>
</feature>
<evidence type="ECO:0000313" key="3">
    <source>
        <dbReference type="Proteomes" id="UP001221898"/>
    </source>
</evidence>
<dbReference type="EMBL" id="JAINUG010000060">
    <property type="protein sequence ID" value="KAJ8403030.1"/>
    <property type="molecule type" value="Genomic_DNA"/>
</dbReference>
<reference evidence="2" key="1">
    <citation type="journal article" date="2023" name="Science">
        <title>Genome structures resolve the early diversification of teleost fishes.</title>
        <authorList>
            <person name="Parey E."/>
            <person name="Louis A."/>
            <person name="Montfort J."/>
            <person name="Bouchez O."/>
            <person name="Roques C."/>
            <person name="Iampietro C."/>
            <person name="Lluch J."/>
            <person name="Castinel A."/>
            <person name="Donnadieu C."/>
            <person name="Desvignes T."/>
            <person name="Floi Bucao C."/>
            <person name="Jouanno E."/>
            <person name="Wen M."/>
            <person name="Mejri S."/>
            <person name="Dirks R."/>
            <person name="Jansen H."/>
            <person name="Henkel C."/>
            <person name="Chen W.J."/>
            <person name="Zahm M."/>
            <person name="Cabau C."/>
            <person name="Klopp C."/>
            <person name="Thompson A.W."/>
            <person name="Robinson-Rechavi M."/>
            <person name="Braasch I."/>
            <person name="Lecointre G."/>
            <person name="Bobe J."/>
            <person name="Postlethwait J.H."/>
            <person name="Berthelot C."/>
            <person name="Roest Crollius H."/>
            <person name="Guiguen Y."/>
        </authorList>
    </citation>
    <scope>NUCLEOTIDE SEQUENCE</scope>
    <source>
        <strain evidence="2">NC1722</strain>
    </source>
</reference>
<accession>A0AAD7SIK7</accession>
<organism evidence="2 3">
    <name type="scientific">Aldrovandia affinis</name>
    <dbReference type="NCBI Taxonomy" id="143900"/>
    <lineage>
        <taxon>Eukaryota</taxon>
        <taxon>Metazoa</taxon>
        <taxon>Chordata</taxon>
        <taxon>Craniata</taxon>
        <taxon>Vertebrata</taxon>
        <taxon>Euteleostomi</taxon>
        <taxon>Actinopterygii</taxon>
        <taxon>Neopterygii</taxon>
        <taxon>Teleostei</taxon>
        <taxon>Notacanthiformes</taxon>
        <taxon>Halosauridae</taxon>
        <taxon>Aldrovandia</taxon>
    </lineage>
</organism>
<gene>
    <name evidence="2" type="ORF">AAFF_G00359460</name>
</gene>
<dbReference type="AlphaFoldDB" id="A0AAD7SIK7"/>
<protein>
    <submittedName>
        <fullName evidence="2">Uncharacterized protein</fullName>
    </submittedName>
</protein>
<feature type="compositionally biased region" description="Gly residues" evidence="1">
    <location>
        <begin position="25"/>
        <end position="41"/>
    </location>
</feature>
<sequence length="98" mass="10053">MCRRAKTSPILPRIAEPCSHTPPAGLGGQEAGDEGGQGAAGVGPVPRAGGPSSPVASVLAEGQRKLRARAHSSCARRRLRGRSLAASEAVIHHLYQAL</sequence>
<dbReference type="Proteomes" id="UP001221898">
    <property type="component" value="Unassembled WGS sequence"/>
</dbReference>
<keyword evidence="3" id="KW-1185">Reference proteome</keyword>
<evidence type="ECO:0000313" key="2">
    <source>
        <dbReference type="EMBL" id="KAJ8403030.1"/>
    </source>
</evidence>